<dbReference type="InterPro" id="IPR009959">
    <property type="entry name" value="Cyclase_SnoaL-like"/>
</dbReference>
<dbReference type="PANTHER" id="PTHR38436">
    <property type="entry name" value="POLYKETIDE CYCLASE SNOAL-LIKE DOMAIN"/>
    <property type="match status" value="1"/>
</dbReference>
<dbReference type="InterPro" id="IPR032710">
    <property type="entry name" value="NTF2-like_dom_sf"/>
</dbReference>
<organism evidence="1 2">
    <name type="scientific">Baekduia soli</name>
    <dbReference type="NCBI Taxonomy" id="496014"/>
    <lineage>
        <taxon>Bacteria</taxon>
        <taxon>Bacillati</taxon>
        <taxon>Actinomycetota</taxon>
        <taxon>Thermoleophilia</taxon>
        <taxon>Solirubrobacterales</taxon>
        <taxon>Baekduiaceae</taxon>
        <taxon>Baekduia</taxon>
    </lineage>
</organism>
<dbReference type="EMBL" id="CP042430">
    <property type="protein sequence ID" value="QEC46233.1"/>
    <property type="molecule type" value="Genomic_DNA"/>
</dbReference>
<dbReference type="Proteomes" id="UP000321805">
    <property type="component" value="Chromosome"/>
</dbReference>
<proteinExistence type="predicted"/>
<dbReference type="AlphaFoldDB" id="A0A5B8TZT7"/>
<dbReference type="Pfam" id="PF07366">
    <property type="entry name" value="SnoaL"/>
    <property type="match status" value="1"/>
</dbReference>
<dbReference type="Gene3D" id="3.10.450.50">
    <property type="match status" value="1"/>
</dbReference>
<gene>
    <name evidence="1" type="ORF">FSW04_00695</name>
</gene>
<evidence type="ECO:0000313" key="1">
    <source>
        <dbReference type="EMBL" id="QEC46233.1"/>
    </source>
</evidence>
<dbReference type="GO" id="GO:0030638">
    <property type="term" value="P:polyketide metabolic process"/>
    <property type="evidence" value="ECO:0007669"/>
    <property type="project" value="InterPro"/>
</dbReference>
<dbReference type="SUPFAM" id="SSF54427">
    <property type="entry name" value="NTF2-like"/>
    <property type="match status" value="1"/>
</dbReference>
<keyword evidence="2" id="KW-1185">Reference proteome</keyword>
<reference evidence="1 2" key="1">
    <citation type="journal article" date="2018" name="J. Microbiol.">
        <title>Baekduia soli gen. nov., sp. nov., a novel bacterium isolated from the soil of Baekdu Mountain and proposal of a novel family name, Baekduiaceae fam. nov.</title>
        <authorList>
            <person name="An D.S."/>
            <person name="Siddiqi M.Z."/>
            <person name="Kim K.H."/>
            <person name="Yu H.S."/>
            <person name="Im W.T."/>
        </authorList>
    </citation>
    <scope>NUCLEOTIDE SEQUENCE [LARGE SCALE GENOMIC DNA]</scope>
    <source>
        <strain evidence="1 2">BR7-21</strain>
    </source>
</reference>
<sequence>MPSPQAMLTQAVDRWNAGDLDGYLELYDERIALYGYAPQPLDRTEVRAFYEAIFSAFDAPTLVFHETLWDGDACSVRFTMSGRHVGEFMGVPATGTAIALDGITVLHFDGGRVVERHSQADMLGLLVQIGAVPAPA</sequence>
<protein>
    <submittedName>
        <fullName evidence="1">Ester cyclase</fullName>
    </submittedName>
</protein>
<dbReference type="RefSeq" id="WP_146915213.1">
    <property type="nucleotide sequence ID" value="NZ_CP042430.1"/>
</dbReference>
<evidence type="ECO:0000313" key="2">
    <source>
        <dbReference type="Proteomes" id="UP000321805"/>
    </source>
</evidence>
<accession>A0A5B8TZT7</accession>
<dbReference type="PANTHER" id="PTHR38436:SF1">
    <property type="entry name" value="ESTER CYCLASE"/>
    <property type="match status" value="1"/>
</dbReference>
<dbReference type="OrthoDB" id="129343at2"/>
<dbReference type="KEGG" id="bsol:FSW04_00695"/>
<name>A0A5B8TZT7_9ACTN</name>